<accession>A0A486XS84</accession>
<dbReference type="EMBL" id="CAAJGR010000125">
    <property type="protein sequence ID" value="VHO05444.1"/>
    <property type="molecule type" value="Genomic_DNA"/>
</dbReference>
<gene>
    <name evidence="1" type="ORF">BAL341_2528</name>
</gene>
<proteinExistence type="predicted"/>
<dbReference type="AlphaFoldDB" id="A0A486XS84"/>
<protein>
    <submittedName>
        <fullName evidence="1">Uncharacterized protein</fullName>
    </submittedName>
</protein>
<evidence type="ECO:0000313" key="1">
    <source>
        <dbReference type="EMBL" id="VHO05444.1"/>
    </source>
</evidence>
<organism evidence="1">
    <name type="scientific">Rheinheimera sp. BAL341</name>
    <dbReference type="NCBI Taxonomy" id="1708203"/>
    <lineage>
        <taxon>Bacteria</taxon>
        <taxon>Pseudomonadati</taxon>
        <taxon>Pseudomonadota</taxon>
        <taxon>Gammaproteobacteria</taxon>
        <taxon>Chromatiales</taxon>
        <taxon>Chromatiaceae</taxon>
        <taxon>Rheinheimera</taxon>
    </lineage>
</organism>
<reference evidence="1" key="1">
    <citation type="submission" date="2019-04" db="EMBL/GenBank/DDBJ databases">
        <authorList>
            <person name="Brambilla D."/>
        </authorList>
    </citation>
    <scope>NUCLEOTIDE SEQUENCE</scope>
    <source>
        <strain evidence="1">BAL1</strain>
    </source>
</reference>
<name>A0A486XS84_9GAMM</name>
<sequence>MNTSANNLHLYADPDAIRLFWGYKKDNVTQDQFNKDLGETFMPGTPAVLAPMGLNGYLPAVLNLDQPEKYPDEVALIVYPSLPLYNAAREDNLLGRIYTYSHLGVFDMDRSRGQWPGTTNSPEKHSVLDRWAWRVLNHRLDWQKGQARLFALESHEVNVYETLLEYSKKAKSALGILGVEEMIVQSTAEFATIWLYSVKSELEFDFKSLGFPNELRVISDLRSEPFNMRRGNETLEVKDAVFIQFRFPREVKYYL</sequence>